<dbReference type="PROSITE" id="PS50886">
    <property type="entry name" value="TRBD"/>
    <property type="match status" value="1"/>
</dbReference>
<dbReference type="InterPro" id="IPR002547">
    <property type="entry name" value="tRNA-bd_dom"/>
</dbReference>
<name>A0A972JFH2_9FLAO</name>
<dbReference type="InterPro" id="IPR012340">
    <property type="entry name" value="NA-bd_OB-fold"/>
</dbReference>
<evidence type="ECO:0000313" key="6">
    <source>
        <dbReference type="Proteomes" id="UP000712080"/>
    </source>
</evidence>
<dbReference type="NCBIfam" id="NF007495">
    <property type="entry name" value="PRK10089.1-4"/>
    <property type="match status" value="1"/>
</dbReference>
<evidence type="ECO:0000256" key="3">
    <source>
        <dbReference type="PROSITE-ProRule" id="PRU00209"/>
    </source>
</evidence>
<dbReference type="InterPro" id="IPR051270">
    <property type="entry name" value="Tyrosine-tRNA_ligase_regulator"/>
</dbReference>
<dbReference type="PANTHER" id="PTHR11586:SF37">
    <property type="entry name" value="TRNA-BINDING DOMAIN-CONTAINING PROTEIN"/>
    <property type="match status" value="1"/>
</dbReference>
<dbReference type="EMBL" id="JAAMPU010000103">
    <property type="protein sequence ID" value="NMH27959.1"/>
    <property type="molecule type" value="Genomic_DNA"/>
</dbReference>
<evidence type="ECO:0000256" key="2">
    <source>
        <dbReference type="ARBA" id="ARBA00022884"/>
    </source>
</evidence>
<dbReference type="PANTHER" id="PTHR11586">
    <property type="entry name" value="TRNA-AMINOACYLATION COFACTOR ARC1 FAMILY MEMBER"/>
    <property type="match status" value="1"/>
</dbReference>
<dbReference type="Gene3D" id="2.40.50.140">
    <property type="entry name" value="Nucleic acid-binding proteins"/>
    <property type="match status" value="1"/>
</dbReference>
<keyword evidence="1 3" id="KW-0820">tRNA-binding</keyword>
<evidence type="ECO:0000313" key="5">
    <source>
        <dbReference type="EMBL" id="NMH27959.1"/>
    </source>
</evidence>
<gene>
    <name evidence="5" type="ORF">G6047_07940</name>
</gene>
<sequence>MDSAENNLKWEEFERVDIRVGTIIKAKDFPEARKPAYQLTIDFGGEIGIRKSSAQITKRYSKEDLVGKQIVAVVNFPHKQIGKFMSQCLVLGSVGLENDIVLLSPGFEVKNGLRVG</sequence>
<keyword evidence="6" id="KW-1185">Reference proteome</keyword>
<dbReference type="SUPFAM" id="SSF50249">
    <property type="entry name" value="Nucleic acid-binding proteins"/>
    <property type="match status" value="1"/>
</dbReference>
<dbReference type="RefSeq" id="WP_169527064.1">
    <property type="nucleotide sequence ID" value="NZ_JAAMPU010000103.1"/>
</dbReference>
<evidence type="ECO:0000259" key="4">
    <source>
        <dbReference type="PROSITE" id="PS50886"/>
    </source>
</evidence>
<dbReference type="AlphaFoldDB" id="A0A972JFH2"/>
<dbReference type="CDD" id="cd02798">
    <property type="entry name" value="tRNA_bind_CsaA"/>
    <property type="match status" value="1"/>
</dbReference>
<accession>A0A972JFH2</accession>
<dbReference type="InterPro" id="IPR008231">
    <property type="entry name" value="CsaA"/>
</dbReference>
<keyword evidence="2 3" id="KW-0694">RNA-binding</keyword>
<reference evidence="5" key="1">
    <citation type="submission" date="2020-02" db="EMBL/GenBank/DDBJ databases">
        <title>Flavobacterium sp. genome.</title>
        <authorList>
            <person name="Jung H.S."/>
            <person name="Baek J.H."/>
            <person name="Jeon C.O."/>
        </authorList>
    </citation>
    <scope>NUCLEOTIDE SEQUENCE</scope>
    <source>
        <strain evidence="5">SE-s28</strain>
    </source>
</reference>
<protein>
    <submittedName>
        <fullName evidence="5">tRNA-binding protein</fullName>
    </submittedName>
</protein>
<organism evidence="5 6">
    <name type="scientific">Flavobacterium silvaticum</name>
    <dbReference type="NCBI Taxonomy" id="1852020"/>
    <lineage>
        <taxon>Bacteria</taxon>
        <taxon>Pseudomonadati</taxon>
        <taxon>Bacteroidota</taxon>
        <taxon>Flavobacteriia</taxon>
        <taxon>Flavobacteriales</taxon>
        <taxon>Flavobacteriaceae</taxon>
        <taxon>Flavobacterium</taxon>
    </lineage>
</organism>
<dbReference type="Pfam" id="PF01588">
    <property type="entry name" value="tRNA_bind"/>
    <property type="match status" value="1"/>
</dbReference>
<comment type="caution">
    <text evidence="5">The sequence shown here is derived from an EMBL/GenBank/DDBJ whole genome shotgun (WGS) entry which is preliminary data.</text>
</comment>
<dbReference type="NCBIfam" id="TIGR02222">
    <property type="entry name" value="chap_CsaA"/>
    <property type="match status" value="1"/>
</dbReference>
<feature type="domain" description="TRNA-binding" evidence="4">
    <location>
        <begin position="12"/>
        <end position="116"/>
    </location>
</feature>
<dbReference type="Proteomes" id="UP000712080">
    <property type="component" value="Unassembled WGS sequence"/>
</dbReference>
<dbReference type="FunFam" id="2.40.50.140:FF:000165">
    <property type="entry name" value="Chaperone CsaA"/>
    <property type="match status" value="1"/>
</dbReference>
<evidence type="ECO:0000256" key="1">
    <source>
        <dbReference type="ARBA" id="ARBA00022555"/>
    </source>
</evidence>
<dbReference type="GO" id="GO:0000049">
    <property type="term" value="F:tRNA binding"/>
    <property type="evidence" value="ECO:0007669"/>
    <property type="project" value="UniProtKB-UniRule"/>
</dbReference>
<dbReference type="NCBIfam" id="NF007494">
    <property type="entry name" value="PRK10089.1-3"/>
    <property type="match status" value="1"/>
</dbReference>
<proteinExistence type="predicted"/>